<comment type="similarity">
    <text evidence="6">Belongs to the peptidase M48 family.</text>
</comment>
<evidence type="ECO:0000256" key="6">
    <source>
        <dbReference type="RuleBase" id="RU003983"/>
    </source>
</evidence>
<dbReference type="GO" id="GO:0004222">
    <property type="term" value="F:metalloendopeptidase activity"/>
    <property type="evidence" value="ECO:0007669"/>
    <property type="project" value="InterPro"/>
</dbReference>
<dbReference type="Gene3D" id="3.30.2010.10">
    <property type="entry name" value="Metalloproteases ('zincins'), catalytic domain"/>
    <property type="match status" value="1"/>
</dbReference>
<dbReference type="InterPro" id="IPR051156">
    <property type="entry name" value="Mito/Outer_Membr_Metalloprot"/>
</dbReference>
<dbReference type="GO" id="GO:0046872">
    <property type="term" value="F:metal ion binding"/>
    <property type="evidence" value="ECO:0007669"/>
    <property type="project" value="UniProtKB-KW"/>
</dbReference>
<gene>
    <name evidence="8" type="ORF">TcarDRAFT_2286</name>
</gene>
<evidence type="ECO:0000256" key="1">
    <source>
        <dbReference type="ARBA" id="ARBA00022670"/>
    </source>
</evidence>
<keyword evidence="2" id="KW-0479">Metal-binding</keyword>
<evidence type="ECO:0000259" key="7">
    <source>
        <dbReference type="Pfam" id="PF01435"/>
    </source>
</evidence>
<dbReference type="EMBL" id="AAWL01000003">
    <property type="protein sequence ID" value="EAX48336.1"/>
    <property type="molecule type" value="Genomic_DNA"/>
</dbReference>
<protein>
    <submittedName>
        <fullName evidence="8">Peptidase M48, Ste24p</fullName>
    </submittedName>
</protein>
<dbReference type="PANTHER" id="PTHR22726">
    <property type="entry name" value="METALLOENDOPEPTIDASE OMA1"/>
    <property type="match status" value="1"/>
</dbReference>
<sequence length="369" mass="41216" precursor="true">MFRLKRQIIWCDLSVLCGLLIRRVSAVVLMLALVFVLAGPAPAEAALISTKEEISIGRDVAKDLEKKYGLVDDPALQERVARIGARLVEVCDRKELPYTFKVLNSKEVNALSLPGGFIYVFKGLVDYMPSDEELAGVLGHELGHVVKRHSVRQMEKSLAVSLIFGAVLGDRAALLQNLAYNAIMAGYSRDDEREADYLGYLYSTRAGYNPYSMIMAMQKLADLENKPSYGIFSSHPEPEARLGRLQAYIKKDNIRPQVIVSGKSAQVVDGTWQLPAFFSAYNNYKPIYRAYFTAGALYQVAQHYPNLSGDYFYLTSDGTNMTVYYDDMAITTLTPADAADHGQDLAAFAENYVLKLREWAERRRTAATD</sequence>
<keyword evidence="4 6" id="KW-0862">Zinc</keyword>
<keyword evidence="9" id="KW-1185">Reference proteome</keyword>
<dbReference type="CDD" id="cd07333">
    <property type="entry name" value="M48C_bepA_like"/>
    <property type="match status" value="1"/>
</dbReference>
<accession>A1HNH7</accession>
<keyword evidence="1 6" id="KW-0645">Protease</keyword>
<evidence type="ECO:0000256" key="5">
    <source>
        <dbReference type="ARBA" id="ARBA00023049"/>
    </source>
</evidence>
<dbReference type="eggNOG" id="COG4783">
    <property type="taxonomic scope" value="Bacteria"/>
</dbReference>
<reference evidence="8 9" key="1">
    <citation type="submission" date="2007-01" db="EMBL/GenBank/DDBJ databases">
        <title>Annotation of the draft genome assembly of Thermosinus carboxydivorans Nor1.</title>
        <authorList>
            <consortium name="US DOE Joint Genome Institute (JGI-ORNL)"/>
            <person name="Larimer F."/>
            <person name="Land M."/>
            <person name="Hauser L."/>
        </authorList>
    </citation>
    <scope>NUCLEOTIDE SEQUENCE [LARGE SCALE GENOMIC DNA]</scope>
    <source>
        <strain evidence="8 9">Nor1</strain>
    </source>
</reference>
<keyword evidence="5 6" id="KW-0482">Metalloprotease</keyword>
<comment type="caution">
    <text evidence="8">The sequence shown here is derived from an EMBL/GenBank/DDBJ whole genome shotgun (WGS) entry which is preliminary data.</text>
</comment>
<evidence type="ECO:0000313" key="9">
    <source>
        <dbReference type="Proteomes" id="UP000005139"/>
    </source>
</evidence>
<name>A1HNH7_9FIRM</name>
<dbReference type="GO" id="GO:0051603">
    <property type="term" value="P:proteolysis involved in protein catabolic process"/>
    <property type="evidence" value="ECO:0007669"/>
    <property type="project" value="TreeGrafter"/>
</dbReference>
<evidence type="ECO:0000313" key="8">
    <source>
        <dbReference type="EMBL" id="EAX48336.1"/>
    </source>
</evidence>
<dbReference type="Proteomes" id="UP000005139">
    <property type="component" value="Unassembled WGS sequence"/>
</dbReference>
<evidence type="ECO:0000256" key="4">
    <source>
        <dbReference type="ARBA" id="ARBA00022833"/>
    </source>
</evidence>
<proteinExistence type="inferred from homology"/>
<dbReference type="AlphaFoldDB" id="A1HNH7"/>
<keyword evidence="3 6" id="KW-0378">Hydrolase</keyword>
<evidence type="ECO:0000256" key="2">
    <source>
        <dbReference type="ARBA" id="ARBA00022723"/>
    </source>
</evidence>
<reference evidence="8 9" key="2">
    <citation type="submission" date="2007-01" db="EMBL/GenBank/DDBJ databases">
        <title>Sequencing of the draft genome and assembly of Thermosinus carboxydivorans Nor1.</title>
        <authorList>
            <consortium name="US DOE Joint Genome Institute (JGI-PGF)"/>
            <person name="Copeland A."/>
            <person name="Lucas S."/>
            <person name="Lapidus A."/>
            <person name="Barry K."/>
            <person name="Glavina del Rio T."/>
            <person name="Dalin E."/>
            <person name="Tice H."/>
            <person name="Bruce D."/>
            <person name="Pitluck S."/>
            <person name="Richardson P."/>
        </authorList>
    </citation>
    <scope>NUCLEOTIDE SEQUENCE [LARGE SCALE GENOMIC DNA]</scope>
    <source>
        <strain evidence="8 9">Nor1</strain>
    </source>
</reference>
<dbReference type="GO" id="GO:0016020">
    <property type="term" value="C:membrane"/>
    <property type="evidence" value="ECO:0007669"/>
    <property type="project" value="TreeGrafter"/>
</dbReference>
<dbReference type="InterPro" id="IPR001915">
    <property type="entry name" value="Peptidase_M48"/>
</dbReference>
<dbReference type="Pfam" id="PF01435">
    <property type="entry name" value="Peptidase_M48"/>
    <property type="match status" value="1"/>
</dbReference>
<feature type="domain" description="Peptidase M48" evidence="7">
    <location>
        <begin position="75"/>
        <end position="247"/>
    </location>
</feature>
<comment type="cofactor">
    <cofactor evidence="6">
        <name>Zn(2+)</name>
        <dbReference type="ChEBI" id="CHEBI:29105"/>
    </cofactor>
    <text evidence="6">Binds 1 zinc ion per subunit.</text>
</comment>
<evidence type="ECO:0000256" key="3">
    <source>
        <dbReference type="ARBA" id="ARBA00022801"/>
    </source>
</evidence>
<dbReference type="PANTHER" id="PTHR22726:SF1">
    <property type="entry name" value="METALLOENDOPEPTIDASE OMA1, MITOCHONDRIAL"/>
    <property type="match status" value="1"/>
</dbReference>
<dbReference type="RefSeq" id="WP_007288584.1">
    <property type="nucleotide sequence ID" value="NZ_AAWL01000003.1"/>
</dbReference>
<organism evidence="8 9">
    <name type="scientific">Thermosinus carboxydivorans Nor1</name>
    <dbReference type="NCBI Taxonomy" id="401526"/>
    <lineage>
        <taxon>Bacteria</taxon>
        <taxon>Bacillati</taxon>
        <taxon>Bacillota</taxon>
        <taxon>Negativicutes</taxon>
        <taxon>Selenomonadales</taxon>
        <taxon>Sporomusaceae</taxon>
        <taxon>Thermosinus</taxon>
    </lineage>
</organism>